<evidence type="ECO:0000256" key="8">
    <source>
        <dbReference type="SAM" id="Phobius"/>
    </source>
</evidence>
<evidence type="ECO:0000256" key="2">
    <source>
        <dbReference type="ARBA" id="ARBA00022692"/>
    </source>
</evidence>
<dbReference type="PANTHER" id="PTHR21624:SF1">
    <property type="entry name" value="ALKYLGLYCEROL MONOOXYGENASE"/>
    <property type="match status" value="1"/>
</dbReference>
<evidence type="ECO:0000256" key="4">
    <source>
        <dbReference type="ARBA" id="ARBA00023002"/>
    </source>
</evidence>
<evidence type="ECO:0000256" key="6">
    <source>
        <dbReference type="ARBA" id="ARBA00023136"/>
    </source>
</evidence>
<evidence type="ECO:0000256" key="7">
    <source>
        <dbReference type="SAM" id="MobiDB-lite"/>
    </source>
</evidence>
<keyword evidence="3 8" id="KW-1133">Transmembrane helix</keyword>
<dbReference type="PANTHER" id="PTHR21624">
    <property type="entry name" value="STEROL DESATURASE-RELATED PROTEIN"/>
    <property type="match status" value="1"/>
</dbReference>
<keyword evidence="11" id="KW-1185">Reference proteome</keyword>
<accession>A0ABU4PJA6</accession>
<dbReference type="EMBL" id="JAWXXV010000001">
    <property type="protein sequence ID" value="MDX5982814.1"/>
    <property type="molecule type" value="Genomic_DNA"/>
</dbReference>
<evidence type="ECO:0000259" key="9">
    <source>
        <dbReference type="Pfam" id="PF04116"/>
    </source>
</evidence>
<comment type="caution">
    <text evidence="10">The sequence shown here is derived from an EMBL/GenBank/DDBJ whole genome shotgun (WGS) entry which is preliminary data.</text>
</comment>
<evidence type="ECO:0000313" key="11">
    <source>
        <dbReference type="Proteomes" id="UP001279660"/>
    </source>
</evidence>
<feature type="domain" description="Fatty acid hydroxylase" evidence="9">
    <location>
        <begin position="130"/>
        <end position="277"/>
    </location>
</feature>
<proteinExistence type="predicted"/>
<feature type="transmembrane region" description="Helical" evidence="8">
    <location>
        <begin position="79"/>
        <end position="98"/>
    </location>
</feature>
<keyword evidence="6 8" id="KW-0472">Membrane</keyword>
<keyword evidence="2 8" id="KW-0812">Transmembrane</keyword>
<dbReference type="Pfam" id="PF04116">
    <property type="entry name" value="FA_hydroxylase"/>
    <property type="match status" value="1"/>
</dbReference>
<gene>
    <name evidence="10" type="ORF">SIL82_00960</name>
</gene>
<feature type="transmembrane region" description="Helical" evidence="8">
    <location>
        <begin position="118"/>
        <end position="136"/>
    </location>
</feature>
<keyword evidence="5" id="KW-0443">Lipid metabolism</keyword>
<feature type="transmembrane region" description="Helical" evidence="8">
    <location>
        <begin position="20"/>
        <end position="47"/>
    </location>
</feature>
<evidence type="ECO:0000313" key="10">
    <source>
        <dbReference type="EMBL" id="MDX5982814.1"/>
    </source>
</evidence>
<feature type="region of interest" description="Disordered" evidence="7">
    <location>
        <begin position="322"/>
        <end position="344"/>
    </location>
</feature>
<keyword evidence="4" id="KW-0560">Oxidoreductase</keyword>
<reference evidence="10 11" key="1">
    <citation type="submission" date="2023-11" db="EMBL/GenBank/DDBJ databases">
        <title>MicrobeMod: A computational toolkit for identifying prokaryotic methylation and restriction-modification with nanopore sequencing.</title>
        <authorList>
            <person name="Crits-Christoph A."/>
            <person name="Kang S.C."/>
            <person name="Lee H."/>
            <person name="Ostrov N."/>
        </authorList>
    </citation>
    <scope>NUCLEOTIDE SEQUENCE [LARGE SCALE GENOMIC DNA]</scope>
    <source>
        <strain evidence="10 11">ATCC 14820</strain>
    </source>
</reference>
<organism evidence="10 11">
    <name type="scientific">Sphingomonas echinoides</name>
    <dbReference type="NCBI Taxonomy" id="59803"/>
    <lineage>
        <taxon>Bacteria</taxon>
        <taxon>Pseudomonadati</taxon>
        <taxon>Pseudomonadota</taxon>
        <taxon>Alphaproteobacteria</taxon>
        <taxon>Sphingomonadales</taxon>
        <taxon>Sphingomonadaceae</taxon>
        <taxon>Sphingomonas</taxon>
    </lineage>
</organism>
<dbReference type="InterPro" id="IPR006694">
    <property type="entry name" value="Fatty_acid_hydroxylase"/>
</dbReference>
<dbReference type="Proteomes" id="UP001279660">
    <property type="component" value="Unassembled WGS sequence"/>
</dbReference>
<sequence>MTMVWDGIGWLVGYWANQLGGTFFGTGSTLSIFGLVVTVLIAAFLAVPRGRRAMPRLAVWRRALFPRRIFSSASGRADLWWFAFSLFGYGLLFGWAVLSSVQIAALLRGMIGPVAPLGLPPMVAGAVLTLLLYLAYEFAYWLDHYLSHAVPLLWQFHAVHHSAESLSLLTTFRVHPVDTLVFANITAIMIGVTQGLAGPLLGEPRGVTISGVNALTMIGAITLTHVQHSHLWVTFGPRWGRWLLSPAHHQIHHSIDVRHHNRNFGNTCAVFDRLFGTLYLPAARREPLRFGVEGGGARPHGWRTALFAPFGKAWALRPRTLRPLAQPDPPRANAGHGHRYRQQS</sequence>
<evidence type="ECO:0000256" key="1">
    <source>
        <dbReference type="ARBA" id="ARBA00004127"/>
    </source>
</evidence>
<evidence type="ECO:0000256" key="3">
    <source>
        <dbReference type="ARBA" id="ARBA00022989"/>
    </source>
</evidence>
<name>A0ABU4PJA6_9SPHN</name>
<evidence type="ECO:0000256" key="5">
    <source>
        <dbReference type="ARBA" id="ARBA00023098"/>
    </source>
</evidence>
<protein>
    <submittedName>
        <fullName evidence="10">Sterol desaturase family protein</fullName>
    </submittedName>
</protein>
<dbReference type="InterPro" id="IPR051689">
    <property type="entry name" value="Sterol_desaturase/TMEM195"/>
</dbReference>
<comment type="subcellular location">
    <subcellularLocation>
        <location evidence="1">Endomembrane system</location>
        <topology evidence="1">Multi-pass membrane protein</topology>
    </subcellularLocation>
</comment>
<dbReference type="RefSeq" id="WP_050810916.1">
    <property type="nucleotide sequence ID" value="NZ_JAWXXV010000001.1"/>
</dbReference>